<dbReference type="Gene3D" id="2.60.40.10">
    <property type="entry name" value="Immunoglobulins"/>
    <property type="match status" value="1"/>
</dbReference>
<keyword evidence="6" id="KW-0812">Transmembrane</keyword>
<keyword evidence="1" id="KW-0433">Leucine-rich repeat</keyword>
<name>A0A3S1HBT2_ELYCH</name>
<keyword evidence="3" id="KW-0677">Repeat</keyword>
<comment type="caution">
    <text evidence="8">The sequence shown here is derived from an EMBL/GenBank/DDBJ whole genome shotgun (WGS) entry which is preliminary data.</text>
</comment>
<dbReference type="SUPFAM" id="SSF52058">
    <property type="entry name" value="L domain-like"/>
    <property type="match status" value="1"/>
</dbReference>
<evidence type="ECO:0000256" key="1">
    <source>
        <dbReference type="ARBA" id="ARBA00022614"/>
    </source>
</evidence>
<dbReference type="SUPFAM" id="SSF48726">
    <property type="entry name" value="Immunoglobulin"/>
    <property type="match status" value="1"/>
</dbReference>
<dbReference type="InterPro" id="IPR032675">
    <property type="entry name" value="LRR_dom_sf"/>
</dbReference>
<dbReference type="SMART" id="SM00409">
    <property type="entry name" value="IG"/>
    <property type="match status" value="1"/>
</dbReference>
<sequence length="1037" mass="114988">MGPVADEHPPCKSADRATESTQVNGVSMLPSTPSTAAGHSQAVILAMAIPRVLRPRAALALVVMLCCILGAGVAASSSIIAVPLLHDCPQPCVCVQGAGTFSVNCSARAIYQDGTSILHNLTTADDQHLNGTSAEQMHQPRLQFLDFSHNNLTSVPGYIIAQSEQLSITVDYLYLGHNALRNVHNASFEIYSGLQSLDLSHNAINAVSDGAFEGLENLTYLDLSHNSISSLGAFVFHSLVNLHSLDLSHNQLQSVSNLHGLSSLRYLYLQHNKLRLDPAASTVLLPPMPSLGYLDLSDNPLGTTAAGMFEPVPRLTVLDLSRCSIPHLQRQFLAGLPFLSELKLDSNNISAIEAPVFQNSSLTSLSLTSMPSLVNLSHNAFLGLSKLAQLNISHNSGLQFVHPHILSHLPSLARLDLSDCSISLLSQITFHYNSALQQVYLASNPFACSCTNAWLALELAKGNASHFKDLDSLSCVNESTGHAEHIDQAGQQCESISLHNNTTARLSVPLGGHTLLRCGQNSSVDQPSMVKWTTPGGKVLLQHDFHDEAVSHLLTEEDVQPGGDYHKGHYWHGSSSYYPHLSDREDRVIILADGSLYIDYMLRTDTGPYVCQVSNAKYNQSATVVLLLDYKLSGEIKIYAIIVGLLCALAFFTLNLIYVIISWIARRLVNKRRREIIRQMLENMNAYKSTQITRIQENYTHQLGRVRNQYHMQRDRLHKNYTQQVGKMKRGCSNQMEKVRENYTSGLAQLRDYSSNQVVQIRERANNQIVRIRDYGTSQLEKLRETYKLQHLHVMKLLDTMNLDNCRHIVETECMRAESMMFGVDLLGEDMRTDSALSGVDSEYTTPDTSPAPSLEVKAPEGLSHDMDMQQQQQQQRNSPRKKILHPARNSPPILLEMQTTLNMEAGLALDVADQWEYCSDTDQGDYVPHRYLMNVYIPEKDKNQTILQLQGGTDGHGARDESAEDLGKENFPLPTLLLEDEEEQMDNGIPEEEQDASKNSPFMTPEASPTKKLGPTRKKSAQPQGRETDLSEETDL</sequence>
<dbReference type="SMART" id="SM00369">
    <property type="entry name" value="LRR_TYP"/>
    <property type="match status" value="10"/>
</dbReference>
<proteinExistence type="predicted"/>
<reference evidence="8 9" key="1">
    <citation type="submission" date="2019-01" db="EMBL/GenBank/DDBJ databases">
        <title>A draft genome assembly of the solar-powered sea slug Elysia chlorotica.</title>
        <authorList>
            <person name="Cai H."/>
            <person name="Li Q."/>
            <person name="Fang X."/>
            <person name="Li J."/>
            <person name="Curtis N.E."/>
            <person name="Altenburger A."/>
            <person name="Shibata T."/>
            <person name="Feng M."/>
            <person name="Maeda T."/>
            <person name="Schwartz J.A."/>
            <person name="Shigenobu S."/>
            <person name="Lundholm N."/>
            <person name="Nishiyama T."/>
            <person name="Yang H."/>
            <person name="Hasebe M."/>
            <person name="Li S."/>
            <person name="Pierce S.K."/>
            <person name="Wang J."/>
        </authorList>
    </citation>
    <scope>NUCLEOTIDE SEQUENCE [LARGE SCALE GENOMIC DNA]</scope>
    <source>
        <strain evidence="8">EC2010</strain>
        <tissue evidence="8">Whole organism of an adult</tissue>
    </source>
</reference>
<evidence type="ECO:0000259" key="7">
    <source>
        <dbReference type="PROSITE" id="PS50835"/>
    </source>
</evidence>
<dbReference type="STRING" id="188477.A0A3S1HBT2"/>
<evidence type="ECO:0000256" key="6">
    <source>
        <dbReference type="SAM" id="Phobius"/>
    </source>
</evidence>
<dbReference type="InterPro" id="IPR003599">
    <property type="entry name" value="Ig_sub"/>
</dbReference>
<evidence type="ECO:0000256" key="4">
    <source>
        <dbReference type="ARBA" id="ARBA00023157"/>
    </source>
</evidence>
<evidence type="ECO:0000256" key="2">
    <source>
        <dbReference type="ARBA" id="ARBA00022729"/>
    </source>
</evidence>
<dbReference type="InterPro" id="IPR013783">
    <property type="entry name" value="Ig-like_fold"/>
</dbReference>
<dbReference type="Proteomes" id="UP000271974">
    <property type="component" value="Unassembled WGS sequence"/>
</dbReference>
<dbReference type="AlphaFoldDB" id="A0A3S1HBT2"/>
<dbReference type="SMART" id="SM00365">
    <property type="entry name" value="LRR_SD22"/>
    <property type="match status" value="4"/>
</dbReference>
<dbReference type="Gene3D" id="3.80.10.10">
    <property type="entry name" value="Ribonuclease Inhibitor"/>
    <property type="match status" value="3"/>
</dbReference>
<protein>
    <recommendedName>
        <fullName evidence="7">Ig-like domain-containing protein</fullName>
    </recommendedName>
</protein>
<evidence type="ECO:0000256" key="3">
    <source>
        <dbReference type="ARBA" id="ARBA00022737"/>
    </source>
</evidence>
<dbReference type="InterPro" id="IPR003591">
    <property type="entry name" value="Leu-rich_rpt_typical-subtyp"/>
</dbReference>
<feature type="region of interest" description="Disordered" evidence="5">
    <location>
        <begin position="1"/>
        <end position="33"/>
    </location>
</feature>
<dbReference type="Pfam" id="PF13855">
    <property type="entry name" value="LRR_8"/>
    <property type="match status" value="3"/>
</dbReference>
<evidence type="ECO:0000256" key="5">
    <source>
        <dbReference type="SAM" id="MobiDB-lite"/>
    </source>
</evidence>
<feature type="transmembrane region" description="Helical" evidence="6">
    <location>
        <begin position="638"/>
        <end position="665"/>
    </location>
</feature>
<feature type="compositionally biased region" description="Acidic residues" evidence="5">
    <location>
        <begin position="980"/>
        <end position="995"/>
    </location>
</feature>
<dbReference type="InterPro" id="IPR036179">
    <property type="entry name" value="Ig-like_dom_sf"/>
</dbReference>
<feature type="compositionally biased region" description="Polar residues" evidence="5">
    <location>
        <begin position="19"/>
        <end position="33"/>
    </location>
</feature>
<dbReference type="InterPro" id="IPR001611">
    <property type="entry name" value="Leu-rich_rpt"/>
</dbReference>
<dbReference type="Pfam" id="PF12799">
    <property type="entry name" value="LRR_4"/>
    <property type="match status" value="1"/>
</dbReference>
<dbReference type="PANTHER" id="PTHR24366">
    <property type="entry name" value="IG(IMMUNOGLOBULIN) AND LRR(LEUCINE RICH REPEAT) DOMAINS"/>
    <property type="match status" value="1"/>
</dbReference>
<dbReference type="InterPro" id="IPR007110">
    <property type="entry name" value="Ig-like_dom"/>
</dbReference>
<feature type="region of interest" description="Disordered" evidence="5">
    <location>
        <begin position="838"/>
        <end position="887"/>
    </location>
</feature>
<keyword evidence="6" id="KW-0472">Membrane</keyword>
<feature type="compositionally biased region" description="Polar residues" evidence="5">
    <location>
        <begin position="843"/>
        <end position="852"/>
    </location>
</feature>
<dbReference type="PROSITE" id="PS51450">
    <property type="entry name" value="LRR"/>
    <property type="match status" value="3"/>
</dbReference>
<dbReference type="PRINTS" id="PR00019">
    <property type="entry name" value="LEURICHRPT"/>
</dbReference>
<dbReference type="InterPro" id="IPR025875">
    <property type="entry name" value="Leu-rich_rpt_4"/>
</dbReference>
<feature type="region of interest" description="Disordered" evidence="5">
    <location>
        <begin position="980"/>
        <end position="1037"/>
    </location>
</feature>
<dbReference type="OrthoDB" id="10061535at2759"/>
<feature type="domain" description="Ig-like" evidence="7">
    <location>
        <begin position="494"/>
        <end position="625"/>
    </location>
</feature>
<dbReference type="EMBL" id="RQTK01000684">
    <property type="protein sequence ID" value="RUS76148.1"/>
    <property type="molecule type" value="Genomic_DNA"/>
</dbReference>
<accession>A0A3S1HBT2</accession>
<feature type="compositionally biased region" description="Basic and acidic residues" evidence="5">
    <location>
        <begin position="1"/>
        <end position="18"/>
    </location>
</feature>
<feature type="transmembrane region" description="Helical" evidence="6">
    <location>
        <begin position="57"/>
        <end position="85"/>
    </location>
</feature>
<keyword evidence="9" id="KW-1185">Reference proteome</keyword>
<organism evidence="8 9">
    <name type="scientific">Elysia chlorotica</name>
    <name type="common">Eastern emerald elysia</name>
    <name type="synonym">Sea slug</name>
    <dbReference type="NCBI Taxonomy" id="188477"/>
    <lineage>
        <taxon>Eukaryota</taxon>
        <taxon>Metazoa</taxon>
        <taxon>Spiralia</taxon>
        <taxon>Lophotrochozoa</taxon>
        <taxon>Mollusca</taxon>
        <taxon>Gastropoda</taxon>
        <taxon>Heterobranchia</taxon>
        <taxon>Euthyneura</taxon>
        <taxon>Panpulmonata</taxon>
        <taxon>Sacoglossa</taxon>
        <taxon>Placobranchoidea</taxon>
        <taxon>Plakobranchidae</taxon>
        <taxon>Elysia</taxon>
    </lineage>
</organism>
<dbReference type="PANTHER" id="PTHR24366:SF96">
    <property type="entry name" value="LEUCINE RICH REPEAT CONTAINING 53"/>
    <property type="match status" value="1"/>
</dbReference>
<evidence type="ECO:0000313" key="8">
    <source>
        <dbReference type="EMBL" id="RUS76148.1"/>
    </source>
</evidence>
<keyword evidence="4" id="KW-1015">Disulfide bond</keyword>
<gene>
    <name evidence="8" type="ORF">EGW08_016091</name>
</gene>
<evidence type="ECO:0000313" key="9">
    <source>
        <dbReference type="Proteomes" id="UP000271974"/>
    </source>
</evidence>
<dbReference type="PROSITE" id="PS50835">
    <property type="entry name" value="IG_LIKE"/>
    <property type="match status" value="1"/>
</dbReference>
<keyword evidence="6" id="KW-1133">Transmembrane helix</keyword>
<keyword evidence="2" id="KW-0732">Signal</keyword>